<dbReference type="AlphaFoldDB" id="A0A232M0A8"/>
<evidence type="ECO:0000256" key="9">
    <source>
        <dbReference type="PIRSR" id="PIRSR610347-1"/>
    </source>
</evidence>
<dbReference type="FunFam" id="3.30.870.10:FF:000047">
    <property type="entry name" value="Probable tyrosyl-DNA phosphodiesterase"/>
    <property type="match status" value="1"/>
</dbReference>
<evidence type="ECO:0000256" key="11">
    <source>
        <dbReference type="PIRSR" id="PIRSR610347-3"/>
    </source>
</evidence>
<dbReference type="PANTHER" id="PTHR12415:SF0">
    <property type="entry name" value="TYROSYL-DNA PHOSPHODIESTERASE 1"/>
    <property type="match status" value="1"/>
</dbReference>
<keyword evidence="8" id="KW-0539">Nucleus</keyword>
<keyword evidence="6" id="KW-0269">Exonuclease</keyword>
<feature type="compositionally biased region" description="Polar residues" evidence="12">
    <location>
        <begin position="1"/>
        <end position="43"/>
    </location>
</feature>
<evidence type="ECO:0000313" key="13">
    <source>
        <dbReference type="EMBL" id="OXV09845.1"/>
    </source>
</evidence>
<feature type="active site" description="Nucleophile" evidence="9">
    <location>
        <position position="189"/>
    </location>
</feature>
<sequence length="624" mass="69639">ITTETTASKGGTRLNQESLRGTWPSSLSQSRGENPLKSLSRSITPPPRPRPQARQQEAFPISTTNLPINQYHQGNGDHSPRLVSSPVKLTYIRDVSSAASGNNADTIKLKDILGDPMIRECWQFNYCFDVDFLMSQFDEDVRGLVRVKIVHGSWKKEAPNRILIDEACSRYPNVEAIVAYMPEPFGTHHSKMMILLRHDDLAQVVIHTANMIPLDWENMCQAVWQSPLLPMLATQEATESTTPTVIGSGERFKRDLLAYLDAYGNKKTGPLFNQLRKYDFSSIRAALIASVPSKEKLNNRADSSNKTLWGWPALKDIIHQVPLRQKERAADPHIVVQISSIATLGATDKWLKEVLFDSLSSDSTRSTSSTNRSSKFSIIFPTADEIRRSLNGYGSGGSIHMKLQSTAQQKQLQYMRPYFCHWAGDKETSTRKTLDTTGAEATKKQIYAGNNAIVKREAGRRRAAPHIKTYIRFSDAGEMDRIDWAMVTSANFSTQAWGAAANANGEVRICSWEIGVIVWPDLFADDYPGTIGGECAMVEMVPCFKQDLPLPRLLVVEPDKPQGSIIKKQEQDLLGDGKSRLPAAVVGFRMPYDLPISPYSPNDVPWCATASHTEPDWLGQTWDI</sequence>
<evidence type="ECO:0000256" key="1">
    <source>
        <dbReference type="ARBA" id="ARBA00004123"/>
    </source>
</evidence>
<feature type="binding site" evidence="10">
    <location>
        <position position="468"/>
    </location>
    <ligand>
        <name>substrate</name>
    </ligand>
</feature>
<dbReference type="FunFam" id="3.30.870.10:FF:000038">
    <property type="entry name" value="Probable tyrosyl-DNA phosphodiesterase"/>
    <property type="match status" value="1"/>
</dbReference>
<keyword evidence="7" id="KW-0234">DNA repair</keyword>
<feature type="site" description="Interaction with DNA" evidence="11">
    <location>
        <position position="493"/>
    </location>
</feature>
<evidence type="ECO:0000256" key="6">
    <source>
        <dbReference type="ARBA" id="ARBA00022839"/>
    </source>
</evidence>
<dbReference type="GO" id="GO:0003697">
    <property type="term" value="F:single-stranded DNA binding"/>
    <property type="evidence" value="ECO:0007669"/>
    <property type="project" value="TreeGrafter"/>
</dbReference>
<keyword evidence="3" id="KW-0540">Nuclease</keyword>
<dbReference type="PANTHER" id="PTHR12415">
    <property type="entry name" value="TYROSYL-DNA PHOSPHODIESTERASE 1"/>
    <property type="match status" value="1"/>
</dbReference>
<dbReference type="GO" id="GO:0005634">
    <property type="term" value="C:nucleus"/>
    <property type="evidence" value="ECO:0007669"/>
    <property type="project" value="UniProtKB-SubCell"/>
</dbReference>
<dbReference type="Gene3D" id="3.30.870.10">
    <property type="entry name" value="Endonuclease Chain A"/>
    <property type="match status" value="2"/>
</dbReference>
<comment type="similarity">
    <text evidence="2">Belongs to the tyrosyl-DNA phosphodiesterase family.</text>
</comment>
<evidence type="ECO:0000256" key="3">
    <source>
        <dbReference type="ARBA" id="ARBA00022722"/>
    </source>
</evidence>
<accession>A0A232M0A8</accession>
<evidence type="ECO:0000256" key="8">
    <source>
        <dbReference type="ARBA" id="ARBA00023242"/>
    </source>
</evidence>
<dbReference type="GO" id="GO:0017005">
    <property type="term" value="F:3'-tyrosyl-DNA phosphodiesterase activity"/>
    <property type="evidence" value="ECO:0007669"/>
    <property type="project" value="TreeGrafter"/>
</dbReference>
<evidence type="ECO:0000313" key="14">
    <source>
        <dbReference type="Proteomes" id="UP000243515"/>
    </source>
</evidence>
<keyword evidence="14" id="KW-1185">Reference proteome</keyword>
<feature type="region of interest" description="Disordered" evidence="12">
    <location>
        <begin position="1"/>
        <end position="55"/>
    </location>
</feature>
<evidence type="ECO:0000256" key="5">
    <source>
        <dbReference type="ARBA" id="ARBA00022801"/>
    </source>
</evidence>
<feature type="non-terminal residue" evidence="13">
    <location>
        <position position="1"/>
    </location>
</feature>
<reference evidence="13 14" key="1">
    <citation type="journal article" date="2015" name="Environ. Microbiol.">
        <title>Metagenome sequence of Elaphomyces granulatus from sporocarp tissue reveals Ascomycota ectomycorrhizal fingerprints of genome expansion and a Proteobacteria-rich microbiome.</title>
        <authorList>
            <person name="Quandt C.A."/>
            <person name="Kohler A."/>
            <person name="Hesse C.N."/>
            <person name="Sharpton T.J."/>
            <person name="Martin F."/>
            <person name="Spatafora J.W."/>
        </authorList>
    </citation>
    <scope>NUCLEOTIDE SEQUENCE [LARGE SCALE GENOMIC DNA]</scope>
    <source>
        <strain evidence="13 14">OSC145934</strain>
    </source>
</reference>
<dbReference type="CDD" id="cd09194">
    <property type="entry name" value="PLDc_yTdp1_1"/>
    <property type="match status" value="1"/>
</dbReference>
<evidence type="ECO:0000256" key="2">
    <source>
        <dbReference type="ARBA" id="ARBA00010205"/>
    </source>
</evidence>
<dbReference type="GO" id="GO:0006281">
    <property type="term" value="P:DNA repair"/>
    <property type="evidence" value="ECO:0007669"/>
    <property type="project" value="UniProtKB-KW"/>
</dbReference>
<feature type="active site" description="Proton donor/acceptor" evidence="9">
    <location>
        <position position="466"/>
    </location>
</feature>
<proteinExistence type="inferred from homology"/>
<dbReference type="GO" id="GO:0004527">
    <property type="term" value="F:exonuclease activity"/>
    <property type="evidence" value="ECO:0007669"/>
    <property type="project" value="UniProtKB-KW"/>
</dbReference>
<comment type="subcellular location">
    <subcellularLocation>
        <location evidence="1">Nucleus</location>
    </subcellularLocation>
</comment>
<feature type="binding site" evidence="10">
    <location>
        <position position="191"/>
    </location>
    <ligand>
        <name>substrate</name>
    </ligand>
</feature>
<dbReference type="SUPFAM" id="SSF56024">
    <property type="entry name" value="Phospholipase D/nuclease"/>
    <property type="match status" value="2"/>
</dbReference>
<comment type="caution">
    <text evidence="13">The sequence shown here is derived from an EMBL/GenBank/DDBJ whole genome shotgun (WGS) entry which is preliminary data.</text>
</comment>
<dbReference type="OrthoDB" id="47785at2759"/>
<protein>
    <recommendedName>
        <fullName evidence="15">PLD phosphodiesterase domain-containing protein</fullName>
    </recommendedName>
</protein>
<dbReference type="GO" id="GO:0003690">
    <property type="term" value="F:double-stranded DNA binding"/>
    <property type="evidence" value="ECO:0007669"/>
    <property type="project" value="TreeGrafter"/>
</dbReference>
<name>A0A232M0A8_9EURO</name>
<keyword evidence="5" id="KW-0378">Hydrolase</keyword>
<keyword evidence="4" id="KW-0227">DNA damage</keyword>
<dbReference type="CDD" id="cd09123">
    <property type="entry name" value="PLDc_Tdp1_2"/>
    <property type="match status" value="1"/>
</dbReference>
<evidence type="ECO:0000256" key="12">
    <source>
        <dbReference type="SAM" id="MobiDB-lite"/>
    </source>
</evidence>
<evidence type="ECO:0000256" key="4">
    <source>
        <dbReference type="ARBA" id="ARBA00022763"/>
    </source>
</evidence>
<evidence type="ECO:0000256" key="10">
    <source>
        <dbReference type="PIRSR" id="PIRSR610347-2"/>
    </source>
</evidence>
<gene>
    <name evidence="13" type="ORF">Egran_02389</name>
</gene>
<dbReference type="Proteomes" id="UP000243515">
    <property type="component" value="Unassembled WGS sequence"/>
</dbReference>
<evidence type="ECO:0008006" key="15">
    <source>
        <dbReference type="Google" id="ProtNLM"/>
    </source>
</evidence>
<organism evidence="13 14">
    <name type="scientific">Elaphomyces granulatus</name>
    <dbReference type="NCBI Taxonomy" id="519963"/>
    <lineage>
        <taxon>Eukaryota</taxon>
        <taxon>Fungi</taxon>
        <taxon>Dikarya</taxon>
        <taxon>Ascomycota</taxon>
        <taxon>Pezizomycotina</taxon>
        <taxon>Eurotiomycetes</taxon>
        <taxon>Eurotiomycetidae</taxon>
        <taxon>Eurotiales</taxon>
        <taxon>Elaphomycetaceae</taxon>
        <taxon>Elaphomyces</taxon>
    </lineage>
</organism>
<dbReference type="EMBL" id="NPHW01003285">
    <property type="protein sequence ID" value="OXV09845.1"/>
    <property type="molecule type" value="Genomic_DNA"/>
</dbReference>
<dbReference type="Pfam" id="PF06087">
    <property type="entry name" value="Tyr-DNA_phospho"/>
    <property type="match status" value="1"/>
</dbReference>
<dbReference type="InterPro" id="IPR010347">
    <property type="entry name" value="Tdp1"/>
</dbReference>
<evidence type="ECO:0000256" key="7">
    <source>
        <dbReference type="ARBA" id="ARBA00023204"/>
    </source>
</evidence>